<dbReference type="EMBL" id="KF208639">
    <property type="protein sequence ID" value="AGT13620.1"/>
    <property type="molecule type" value="Genomic_DNA"/>
</dbReference>
<evidence type="ECO:0000313" key="1">
    <source>
        <dbReference type="EMBL" id="AGT13620.1"/>
    </source>
</evidence>
<dbReference type="RefSeq" id="YP_008431057.1">
    <property type="nucleotide sequence ID" value="NC_022088.2"/>
</dbReference>
<dbReference type="GeneID" id="16575593"/>
<protein>
    <submittedName>
        <fullName evidence="1">Uncharacterized protein</fullName>
    </submittedName>
</protein>
<accession>S5YCX9</accession>
<evidence type="ECO:0000313" key="2">
    <source>
        <dbReference type="Proteomes" id="UP000015546"/>
    </source>
</evidence>
<proteinExistence type="predicted"/>
<dbReference type="Proteomes" id="UP000015546">
    <property type="component" value="Segment"/>
</dbReference>
<gene>
    <name evidence="1" type="primary">273</name>
    <name evidence="1" type="ORF">TROLL_273</name>
</gene>
<sequence>MLFTANKYTVNEWVNNIYQGYIEPEDIEPESLNTIYIGCLKERFHEEISGLNKMDYCPKLTMTINKLERYIINRLSN</sequence>
<organism evidence="1 2">
    <name type="scientific">Bacillus phage Troll</name>
    <dbReference type="NCBI Taxonomy" id="1382932"/>
    <lineage>
        <taxon>Viruses</taxon>
        <taxon>Duplodnaviria</taxon>
        <taxon>Heunggongvirae</taxon>
        <taxon>Uroviricota</taxon>
        <taxon>Caudoviricetes</taxon>
        <taxon>Herelleviridae</taxon>
        <taxon>Bastillevirinae</taxon>
        <taxon>Bequatrovirus</taxon>
        <taxon>Bequatrovirus troll</taxon>
    </lineage>
</organism>
<reference evidence="1" key="1">
    <citation type="submission" date="2013-11" db="EMBL/GenBank/DDBJ databases">
        <authorList>
            <person name="Acha N."/>
            <person name="Ahmed A.J."/>
            <person name="Andrew J.C."/>
            <person name="Arusuraire T."/>
            <person name="Auman J.C."/>
            <person name="Badar F."/>
            <person name="Bello R."/>
            <person name="Bernabe S.M."/>
            <person name="Boateng S.K."/>
            <person name="Brawn M.S."/>
            <person name="Calos M.G."/>
            <person name="Chambers B.M."/>
            <person name="Chan S.K."/>
            <person name="Cheaves M."/>
            <person name="Cleary N.C."/>
            <person name="Czawlytko E.C."/>
            <person name="Gabriel T.W."/>
            <person name="Gao W."/>
            <person name="Gnatt I.Y."/>
            <person name="Gopala-Rao A.K."/>
            <person name="Group B.L."/>
            <person name="Haile S."/>
            <person name="Haupt C.W."/>
            <person name="Heinke M.L."/>
            <person name="Hodgson J.S."/>
            <person name="Howarth S.M."/>
            <person name="Ierardi B.R."/>
            <person name="Jacob-Sampson D.C."/>
            <person name="Jayasinghe N.S."/>
            <person name="Jiang A."/>
            <person name="Jones M."/>
            <person name="Kharel N."/>
            <person name="Kim E.H."/>
            <person name="Kim J.S."/>
            <person name="Kim J.S."/>
            <person name="Kim M."/>
            <person name="Kim T.W."/>
            <person name="Kim Y."/>
            <person name="Kirchner B.E."/>
            <person name="Ko E."/>
            <person name="Kumar A."/>
            <person name="Le D.N."/>
            <person name="Lo A."/>
            <person name="Lynott E.M."/>
            <person name="Mahmood A."/>
            <person name="Manzoor I.S."/>
            <person name="Marano G.L."/>
            <person name="Margulies Z.J."/>
            <person name="Mathew S."/>
            <person name="McClure A.L."/>
            <person name="McCollum B.J."/>
            <person name="Mckee R.C."/>
            <person name="Menisher T.W."/>
            <person name="Monroe M.K."/>
            <person name="Mosenkis E.V."/>
            <person name="Nagaradona C."/>
            <person name="Nelson V.D."/>
            <person name="Nnadi N.D."/>
            <person name="Okolo C."/>
            <person name="Opene B.A."/>
            <person name="Parmanov M."/>
            <person name="Parsons M.J."/>
            <person name="Patel D.B."/>
            <person name="Pham M."/>
            <person name="Raza S."/>
            <person name="Rein A.J."/>
            <person name="Retnakumar V."/>
            <person name="Seidman L.M."/>
            <person name="Sexton M.Jr."/>
            <person name="Shaw C.A."/>
            <person name="Sheth S.N."/>
            <person name="Shu C.W."/>
            <person name="Smith K.M."/>
            <person name="Tailor D.I."/>
            <person name="Teklu-Haile Y."/>
            <person name="Tewelde B.Z."/>
            <person name="Threatt J.C."/>
            <person name="Tong M.V."/>
            <person name="Turner K.N."/>
            <person name="Velasco R.T."/>
            <person name="Venida A.C."/>
            <person name="Walker L.M."/>
            <person name="Way M."/>
            <person name="Williams K.L."/>
            <person name="Witczak R.W."/>
            <person name="Won D."/>
            <person name="Zifa S."/>
            <person name="Zimmerman J.N."/>
            <person name="Adediran T.Y."/>
            <person name="Jeon M.-H."/>
            <person name="Shah M.R."/>
            <person name="Abete L.P."/>
            <person name="Cortes N."/>
            <person name="Nunn R."/>
            <person name="Somasundaram P."/>
            <person name="Caruso S.M."/>
            <person name="Erill I."/>
            <person name="Cresawn S.G."/>
            <person name="Russell D.A."/>
            <person name="Pope W.H."/>
            <person name="Jacobs-Sera D."/>
            <person name="Hendrix R.W."/>
            <person name="Hatfull G.F."/>
        </authorList>
    </citation>
    <scope>NUCLEOTIDE SEQUENCE [LARGE SCALE GENOMIC DNA]</scope>
</reference>
<dbReference type="KEGG" id="vg:16575593"/>
<name>S5YCX9_9CAUD</name>
<keyword evidence="2" id="KW-1185">Reference proteome</keyword>